<dbReference type="PROSITE" id="PS51007">
    <property type="entry name" value="CYTC"/>
    <property type="match status" value="1"/>
</dbReference>
<keyword evidence="24" id="KW-1185">Reference proteome</keyword>
<evidence type="ECO:0000256" key="21">
    <source>
        <dbReference type="SAM" id="SignalP"/>
    </source>
</evidence>
<evidence type="ECO:0000256" key="12">
    <source>
        <dbReference type="ARBA" id="ARBA00023004"/>
    </source>
</evidence>
<dbReference type="Proteomes" id="UP000002574">
    <property type="component" value="Chromosome"/>
</dbReference>
<evidence type="ECO:0000256" key="8">
    <source>
        <dbReference type="ARBA" id="ARBA00022729"/>
    </source>
</evidence>
<comment type="subunit">
    <text evidence="3">Homodimer.</text>
</comment>
<dbReference type="InterPro" id="IPR011048">
    <property type="entry name" value="Haem_d1_sf"/>
</dbReference>
<evidence type="ECO:0000256" key="18">
    <source>
        <dbReference type="ARBA" id="ARBA00077813"/>
    </source>
</evidence>
<keyword evidence="6 20" id="KW-0349">Heme</keyword>
<keyword evidence="10" id="KW-0249">Electron transport</keyword>
<keyword evidence="7 20" id="KW-0479">Metal-binding</keyword>
<dbReference type="Pfam" id="PF02239">
    <property type="entry name" value="Cytochrom_D1"/>
    <property type="match status" value="1"/>
</dbReference>
<evidence type="ECO:0000259" key="22">
    <source>
        <dbReference type="PROSITE" id="PS51007"/>
    </source>
</evidence>
<proteinExistence type="predicted"/>
<evidence type="ECO:0000256" key="15">
    <source>
        <dbReference type="ARBA" id="ARBA00067067"/>
    </source>
</evidence>
<dbReference type="SUPFAM" id="SSF46626">
    <property type="entry name" value="Cytochrome c"/>
    <property type="match status" value="1"/>
</dbReference>
<evidence type="ECO:0000256" key="6">
    <source>
        <dbReference type="ARBA" id="ARBA00022617"/>
    </source>
</evidence>
<dbReference type="KEGG" id="hte:Hydth_0151"/>
<evidence type="ECO:0000256" key="2">
    <source>
        <dbReference type="ARBA" id="ARBA00004418"/>
    </source>
</evidence>
<accession>D3DFL5</accession>
<dbReference type="GO" id="GO:0046872">
    <property type="term" value="F:metal ion binding"/>
    <property type="evidence" value="ECO:0007669"/>
    <property type="project" value="UniProtKB-KW"/>
</dbReference>
<evidence type="ECO:0000256" key="16">
    <source>
        <dbReference type="ARBA" id="ARBA00071688"/>
    </source>
</evidence>
<sequence>MRKRKKVLIGGALVFVLFAGTYAQQQQKEELPPPPPLTKQEMERAKEIYFDRCAGCHGALRKGATGPALTPDKTRKLGTETLKTFITYGTPGGMPDWGRQGILTPEEVDLMARYIQHDPPPPPELPLGEMKKSWKVYVPPEKRPQKPEHNRNWQNFMAVILRDIGKVAIIDGDTKELVSTVDTGYAVHIARYSASGRYLYTIGRDGKVVLIDLWMKKPDKVAEVKTCYDGRSLDTSKYKGPKGDFLDKLAIIGCYWPPSFVIVDGQTLEPLKIVATSAYTYDTNEFLREARVASIVASHYDPEWVVNVKEAGQIWLVDYSNIHAPKITMIDAERFLHDGGWDASKRYFLVAANFRDTISVVDTKEKKLVKNIKVGTRPHPGRGANIDHPKYGPLWCTGHLGDNTIRCIGTDPVKHPQYAWKVVVKMEMPGEGGGNLFIKTHPKSPHLWADRALNNDPKLQRSLFVFDKNTFQIKKVIEIPPEFQGRAVHLEYNKNGDEVWVAVWSKKNEPEKQAILVYDDKTLTLKKAITGNWVATPTGHFNVYNTMKDIY</sequence>
<dbReference type="GO" id="GO:0020037">
    <property type="term" value="F:heme binding"/>
    <property type="evidence" value="ECO:0007669"/>
    <property type="project" value="InterPro"/>
</dbReference>
<evidence type="ECO:0000256" key="11">
    <source>
        <dbReference type="ARBA" id="ARBA00023002"/>
    </source>
</evidence>
<dbReference type="InterPro" id="IPR036909">
    <property type="entry name" value="Cyt_c-like_dom_sf"/>
</dbReference>
<comment type="subcellular location">
    <subcellularLocation>
        <location evidence="2">Periplasm</location>
    </subcellularLocation>
</comment>
<evidence type="ECO:0000313" key="23">
    <source>
        <dbReference type="EMBL" id="BAI68617.1"/>
    </source>
</evidence>
<dbReference type="GO" id="GO:0050421">
    <property type="term" value="F:nitrite reductase (NO-forming) activity"/>
    <property type="evidence" value="ECO:0007669"/>
    <property type="project" value="UniProtKB-EC"/>
</dbReference>
<dbReference type="GO" id="GO:0009055">
    <property type="term" value="F:electron transfer activity"/>
    <property type="evidence" value="ECO:0007669"/>
    <property type="project" value="InterPro"/>
</dbReference>
<gene>
    <name evidence="23" type="primary">nirS</name>
    <name evidence="23" type="ordered locus">HTH_0150</name>
</gene>
<evidence type="ECO:0000256" key="20">
    <source>
        <dbReference type="PROSITE-ProRule" id="PRU00433"/>
    </source>
</evidence>
<dbReference type="CDD" id="cd20779">
    <property type="entry name" value="8prop_hemeD1_NirS"/>
    <property type="match status" value="1"/>
</dbReference>
<dbReference type="PATRIC" id="fig|608538.5.peg.151"/>
<evidence type="ECO:0000256" key="4">
    <source>
        <dbReference type="ARBA" id="ARBA00011882"/>
    </source>
</evidence>
<dbReference type="EC" id="1.7.2.1" evidence="4"/>
<dbReference type="SUPFAM" id="SSF51004">
    <property type="entry name" value="C-terminal (heme d1) domain of cytochrome cd1-nitrite reductase"/>
    <property type="match status" value="1"/>
</dbReference>
<comment type="cofactor">
    <cofactor evidence="1">
        <name>heme</name>
        <dbReference type="ChEBI" id="CHEBI:30413"/>
    </cofactor>
</comment>
<dbReference type="EC" id="1.7.99.1" evidence="15"/>
<protein>
    <recommendedName>
        <fullName evidence="16">Nitrite reductase</fullName>
        <ecNumber evidence="4">1.7.2.1</ecNumber>
        <ecNumber evidence="15">1.7.99.1</ecNumber>
    </recommendedName>
    <alternativeName>
        <fullName evidence="18">Cytochrome cd1</fullName>
    </alternativeName>
    <alternativeName>
        <fullName evidence="19">Cytochrome oxidase</fullName>
    </alternativeName>
    <alternativeName>
        <fullName evidence="17">Hydroxylamine reductase</fullName>
    </alternativeName>
</protein>
<organism evidence="23 24">
    <name type="scientific">Hydrogenobacter thermophilus (strain DSM 6534 / IAM 12695 / TK-6)</name>
    <dbReference type="NCBI Taxonomy" id="608538"/>
    <lineage>
        <taxon>Bacteria</taxon>
        <taxon>Pseudomonadati</taxon>
        <taxon>Aquificota</taxon>
        <taxon>Aquificia</taxon>
        <taxon>Aquificales</taxon>
        <taxon>Aquificaceae</taxon>
        <taxon>Hydrogenobacter</taxon>
    </lineage>
</organism>
<feature type="domain" description="Cytochrome c" evidence="22">
    <location>
        <begin position="40"/>
        <end position="119"/>
    </location>
</feature>
<dbReference type="RefSeq" id="WP_012962800.1">
    <property type="nucleotide sequence ID" value="NC_013799.1"/>
</dbReference>
<evidence type="ECO:0000256" key="14">
    <source>
        <dbReference type="ARBA" id="ARBA00051350"/>
    </source>
</evidence>
<evidence type="ECO:0000256" key="5">
    <source>
        <dbReference type="ARBA" id="ARBA00022448"/>
    </source>
</evidence>
<keyword evidence="5" id="KW-0813">Transport</keyword>
<comment type="catalytic activity">
    <reaction evidence="13">
        <text>nitric oxide + Fe(III)-[cytochrome c] + H2O = Fe(II)-[cytochrome c] + nitrite + 2 H(+)</text>
        <dbReference type="Rhea" id="RHEA:15233"/>
        <dbReference type="Rhea" id="RHEA-COMP:10350"/>
        <dbReference type="Rhea" id="RHEA-COMP:14399"/>
        <dbReference type="ChEBI" id="CHEBI:15377"/>
        <dbReference type="ChEBI" id="CHEBI:15378"/>
        <dbReference type="ChEBI" id="CHEBI:16301"/>
        <dbReference type="ChEBI" id="CHEBI:16480"/>
        <dbReference type="ChEBI" id="CHEBI:29033"/>
        <dbReference type="ChEBI" id="CHEBI:29034"/>
        <dbReference type="EC" id="1.7.2.1"/>
    </reaction>
</comment>
<dbReference type="STRING" id="608538.HTH_0150"/>
<name>D3DFL5_HYDTT</name>
<dbReference type="FunFam" id="1.10.760.10:FF:000027">
    <property type="entry name" value="Nitrite reductase"/>
    <property type="match status" value="1"/>
</dbReference>
<reference evidence="23 24" key="1">
    <citation type="journal article" date="2010" name="J. Bacteriol.">
        <title>Complete genome sequence of the thermophilic, obligately chemolithoautotrophic hydrogen-oxidizing bacterium Hydrogenobacter thermophilus TK-6.</title>
        <authorList>
            <person name="Arai H."/>
            <person name="Kanbe H."/>
            <person name="Ishii M."/>
            <person name="Igarashi Y."/>
        </authorList>
    </citation>
    <scope>NUCLEOTIDE SEQUENCE [LARGE SCALE GENOMIC DNA]</scope>
    <source>
        <strain evidence="24">DSM 6534 / IAM 12695 / TK-6 [Tokyo]</strain>
    </source>
</reference>
<keyword evidence="9" id="KW-0574">Periplasm</keyword>
<dbReference type="Gene3D" id="2.140.10.20">
    <property type="entry name" value="C-terminal (heme d1) domain of cytochrome cd1-nitrite reductase"/>
    <property type="match status" value="1"/>
</dbReference>
<evidence type="ECO:0000256" key="13">
    <source>
        <dbReference type="ARBA" id="ARBA00049340"/>
    </source>
</evidence>
<evidence type="ECO:0000256" key="19">
    <source>
        <dbReference type="ARBA" id="ARBA00080115"/>
    </source>
</evidence>
<dbReference type="GO" id="GO:0042597">
    <property type="term" value="C:periplasmic space"/>
    <property type="evidence" value="ECO:0007669"/>
    <property type="project" value="UniProtKB-SubCell"/>
</dbReference>
<evidence type="ECO:0000256" key="1">
    <source>
        <dbReference type="ARBA" id="ARBA00001971"/>
    </source>
</evidence>
<dbReference type="AlphaFoldDB" id="D3DFL5"/>
<dbReference type="PANTHER" id="PTHR47197:SF3">
    <property type="entry name" value="DIHYDRO-HEME D1 DEHYDROGENASE"/>
    <property type="match status" value="1"/>
</dbReference>
<feature type="signal peptide" evidence="21">
    <location>
        <begin position="1"/>
        <end position="23"/>
    </location>
</feature>
<dbReference type="InterPro" id="IPR009056">
    <property type="entry name" value="Cyt_c-like_dom"/>
</dbReference>
<dbReference type="GO" id="GO:0050418">
    <property type="term" value="F:hydroxylamine reductase activity"/>
    <property type="evidence" value="ECO:0007669"/>
    <property type="project" value="UniProtKB-EC"/>
</dbReference>
<evidence type="ECO:0000313" key="24">
    <source>
        <dbReference type="Proteomes" id="UP000002574"/>
    </source>
</evidence>
<dbReference type="Pfam" id="PF13442">
    <property type="entry name" value="Cytochrome_CBB3"/>
    <property type="match status" value="1"/>
</dbReference>
<dbReference type="EMBL" id="AP011112">
    <property type="protein sequence ID" value="BAI68617.1"/>
    <property type="molecule type" value="Genomic_DNA"/>
</dbReference>
<dbReference type="OrthoDB" id="5290932at2"/>
<evidence type="ECO:0000256" key="10">
    <source>
        <dbReference type="ARBA" id="ARBA00022982"/>
    </source>
</evidence>
<dbReference type="FunFam" id="2.140.10.20:FF:000001">
    <property type="entry name" value="Nitrite reductase NirS"/>
    <property type="match status" value="1"/>
</dbReference>
<dbReference type="InterPro" id="IPR003143">
    <property type="entry name" value="Cyt_cd1_C_sf"/>
</dbReference>
<evidence type="ECO:0000256" key="7">
    <source>
        <dbReference type="ARBA" id="ARBA00022723"/>
    </source>
</evidence>
<keyword evidence="12 20" id="KW-0408">Iron</keyword>
<keyword evidence="11" id="KW-0560">Oxidoreductase</keyword>
<dbReference type="InterPro" id="IPR051200">
    <property type="entry name" value="Host-pathogen_enzymatic-act"/>
</dbReference>
<evidence type="ECO:0000256" key="9">
    <source>
        <dbReference type="ARBA" id="ARBA00022764"/>
    </source>
</evidence>
<dbReference type="Gene3D" id="1.10.760.10">
    <property type="entry name" value="Cytochrome c-like domain"/>
    <property type="match status" value="1"/>
</dbReference>
<dbReference type="eggNOG" id="COG2010">
    <property type="taxonomic scope" value="Bacteria"/>
</dbReference>
<dbReference type="PANTHER" id="PTHR47197">
    <property type="entry name" value="PROTEIN NIRF"/>
    <property type="match status" value="1"/>
</dbReference>
<feature type="chain" id="PRO_5003042950" description="Nitrite reductase" evidence="21">
    <location>
        <begin position="24"/>
        <end position="551"/>
    </location>
</feature>
<dbReference type="KEGG" id="hth:HTH_0150"/>
<comment type="catalytic activity">
    <reaction evidence="14">
        <text>A + NH4(+) + H2O = hydroxylamine + AH2 + H(+)</text>
        <dbReference type="Rhea" id="RHEA:22052"/>
        <dbReference type="ChEBI" id="CHEBI:13193"/>
        <dbReference type="ChEBI" id="CHEBI:15377"/>
        <dbReference type="ChEBI" id="CHEBI:15378"/>
        <dbReference type="ChEBI" id="CHEBI:15429"/>
        <dbReference type="ChEBI" id="CHEBI:17499"/>
        <dbReference type="ChEBI" id="CHEBI:28938"/>
        <dbReference type="EC" id="1.7.99.1"/>
    </reaction>
</comment>
<evidence type="ECO:0000256" key="3">
    <source>
        <dbReference type="ARBA" id="ARBA00011738"/>
    </source>
</evidence>
<evidence type="ECO:0000256" key="17">
    <source>
        <dbReference type="ARBA" id="ARBA00075012"/>
    </source>
</evidence>
<keyword evidence="8 21" id="KW-0732">Signal</keyword>